<dbReference type="EMBL" id="FOZC01000017">
    <property type="protein sequence ID" value="SFR89420.1"/>
    <property type="molecule type" value="Genomic_DNA"/>
</dbReference>
<sequence length="10" mass="1096">MTDVWVTSGT</sequence>
<organism evidence="1 2">
    <name type="scientific">[Clostridium] aminophilum</name>
    <dbReference type="NCBI Taxonomy" id="1526"/>
    <lineage>
        <taxon>Bacteria</taxon>
        <taxon>Bacillati</taxon>
        <taxon>Bacillota</taxon>
        <taxon>Clostridia</taxon>
        <taxon>Lachnospirales</taxon>
        <taxon>Lachnospiraceae</taxon>
    </lineage>
</organism>
<accession>A0A1I6KEW4</accession>
<dbReference type="Proteomes" id="UP000214760">
    <property type="component" value="Unassembled WGS sequence"/>
</dbReference>
<evidence type="ECO:0000313" key="1">
    <source>
        <dbReference type="EMBL" id="SFR89420.1"/>
    </source>
</evidence>
<reference evidence="1 2" key="1">
    <citation type="submission" date="2016-10" db="EMBL/GenBank/DDBJ databases">
        <authorList>
            <person name="de Groot N.N."/>
        </authorList>
    </citation>
    <scope>NUCLEOTIDE SEQUENCE [LARGE SCALE GENOMIC DNA]</scope>
    <source>
        <strain evidence="1 2">F</strain>
    </source>
</reference>
<protein>
    <submittedName>
        <fullName evidence="1">Uncharacterized protein</fullName>
    </submittedName>
</protein>
<proteinExistence type="predicted"/>
<gene>
    <name evidence="1" type="ORF">SAMN02910262_02480</name>
</gene>
<name>A0A1I6KEW4_9FIRM</name>
<evidence type="ECO:0000313" key="2">
    <source>
        <dbReference type="Proteomes" id="UP000214760"/>
    </source>
</evidence>